<dbReference type="AlphaFoldDB" id="A0A1R0H190"/>
<dbReference type="Proteomes" id="UP000187455">
    <property type="component" value="Unassembled WGS sequence"/>
</dbReference>
<accession>A0A1R0H190</accession>
<gene>
    <name evidence="1" type="ORF">AYI68_g2956</name>
</gene>
<evidence type="ECO:0000313" key="2">
    <source>
        <dbReference type="Proteomes" id="UP000187455"/>
    </source>
</evidence>
<sequence length="128" mass="14828">MRNKRKITPDACQILSEEVASPLSKIAIEEIYPFYSFLHSTHIHVSPSAGIDMGTDEWHTNFNLPARPPDNSRVEEEMPRGIWDGLIQAYRAWLKNQDREVNNCPKTFYNSFVHDNQLERHVTQSSTN</sequence>
<dbReference type="EMBL" id="LSSL01001179">
    <property type="protein sequence ID" value="OLY82913.1"/>
    <property type="molecule type" value="Genomic_DNA"/>
</dbReference>
<name>A0A1R0H190_9FUNG</name>
<reference evidence="1 2" key="1">
    <citation type="journal article" date="2016" name="Mol. Biol. Evol.">
        <title>Genome-Wide Survey of Gut Fungi (Harpellales) Reveals the First Horizontally Transferred Ubiquitin Gene from a Mosquito Host.</title>
        <authorList>
            <person name="Wang Y."/>
            <person name="White M.M."/>
            <person name="Kvist S."/>
            <person name="Moncalvo J.M."/>
        </authorList>
    </citation>
    <scope>NUCLEOTIDE SEQUENCE [LARGE SCALE GENOMIC DNA]</scope>
    <source>
        <strain evidence="1 2">ALG-7-W6</strain>
    </source>
</reference>
<keyword evidence="2" id="KW-1185">Reference proteome</keyword>
<evidence type="ECO:0000313" key="1">
    <source>
        <dbReference type="EMBL" id="OLY82913.1"/>
    </source>
</evidence>
<protein>
    <submittedName>
        <fullName evidence="1">Uncharacterized protein</fullName>
    </submittedName>
</protein>
<proteinExistence type="predicted"/>
<organism evidence="1 2">
    <name type="scientific">Smittium mucronatum</name>
    <dbReference type="NCBI Taxonomy" id="133383"/>
    <lineage>
        <taxon>Eukaryota</taxon>
        <taxon>Fungi</taxon>
        <taxon>Fungi incertae sedis</taxon>
        <taxon>Zoopagomycota</taxon>
        <taxon>Kickxellomycotina</taxon>
        <taxon>Harpellomycetes</taxon>
        <taxon>Harpellales</taxon>
        <taxon>Legeriomycetaceae</taxon>
        <taxon>Smittium</taxon>
    </lineage>
</organism>
<comment type="caution">
    <text evidence="1">The sequence shown here is derived from an EMBL/GenBank/DDBJ whole genome shotgun (WGS) entry which is preliminary data.</text>
</comment>